<dbReference type="SMART" id="SM00579">
    <property type="entry name" value="FBD"/>
    <property type="match status" value="1"/>
</dbReference>
<dbReference type="InterPro" id="IPR032675">
    <property type="entry name" value="LRR_dom_sf"/>
</dbReference>
<protein>
    <recommendedName>
        <fullName evidence="1">FBD domain-containing protein</fullName>
    </recommendedName>
</protein>
<dbReference type="PANTHER" id="PTHR31900:SF27">
    <property type="entry name" value="FBD DOMAIN-CONTAINING PROTEIN"/>
    <property type="match status" value="1"/>
</dbReference>
<sequence length="320" mass="36399">MDLVFNHHSNIIPMLPAALLFTSNTLVRLKLETPFVMAVPVRVCLPSLKTLELESIVFEDDDSVKRLFSSCPILEDLSITHCDLRNITCINIPNPSLKSLILLVYGDQESRSFSLTFAIVFDLPNLVYFKYEGHVAKSYSMVNMPSLVRADIEISRGLVYTRERDALVELFQGICNVKSLHLSVYPEALPVLSHKHFVAFQNLHKLNIFWWIQNWKGTGLAKFLEFSPNLQTLVLANEVSFPMEKVPSCLVYQLKKFKLTGFKDHTSLFGMVAYILKNATVLEKLTVCSCRGLGDKEKFKITKQLLSMPRNSNKCQVMAF</sequence>
<comment type="caution">
    <text evidence="2">The sequence shown here is derived from an EMBL/GenBank/DDBJ whole genome shotgun (WGS) entry which is preliminary data.</text>
</comment>
<dbReference type="PANTHER" id="PTHR31900">
    <property type="entry name" value="F-BOX/RNI SUPERFAMILY PROTEIN-RELATED"/>
    <property type="match status" value="1"/>
</dbReference>
<name>A0ABR1ZCQ9_9ROSI</name>
<evidence type="ECO:0000259" key="1">
    <source>
        <dbReference type="SMART" id="SM00579"/>
    </source>
</evidence>
<dbReference type="Gene3D" id="3.80.10.10">
    <property type="entry name" value="Ribonuclease Inhibitor"/>
    <property type="match status" value="1"/>
</dbReference>
<dbReference type="EMBL" id="JBBPBN010001512">
    <property type="protein sequence ID" value="KAK8478068.1"/>
    <property type="molecule type" value="Genomic_DNA"/>
</dbReference>
<reference evidence="2 3" key="1">
    <citation type="journal article" date="2024" name="G3 (Bethesda)">
        <title>Genome assembly of Hibiscus sabdariffa L. provides insights into metabolisms of medicinal natural products.</title>
        <authorList>
            <person name="Kim T."/>
        </authorList>
    </citation>
    <scope>NUCLEOTIDE SEQUENCE [LARGE SCALE GENOMIC DNA]</scope>
    <source>
        <strain evidence="2">TK-2024</strain>
        <tissue evidence="2">Old leaves</tissue>
    </source>
</reference>
<gene>
    <name evidence="2" type="ORF">V6N11_061881</name>
</gene>
<dbReference type="SUPFAM" id="SSF52047">
    <property type="entry name" value="RNI-like"/>
    <property type="match status" value="1"/>
</dbReference>
<feature type="domain" description="FBD" evidence="1">
    <location>
        <begin position="248"/>
        <end position="320"/>
    </location>
</feature>
<dbReference type="InterPro" id="IPR050232">
    <property type="entry name" value="FBL13/AtMIF1-like"/>
</dbReference>
<accession>A0ABR1ZCQ9</accession>
<dbReference type="InterPro" id="IPR006566">
    <property type="entry name" value="FBD"/>
</dbReference>
<evidence type="ECO:0000313" key="2">
    <source>
        <dbReference type="EMBL" id="KAK8478068.1"/>
    </source>
</evidence>
<dbReference type="Proteomes" id="UP001396334">
    <property type="component" value="Unassembled WGS sequence"/>
</dbReference>
<evidence type="ECO:0000313" key="3">
    <source>
        <dbReference type="Proteomes" id="UP001396334"/>
    </source>
</evidence>
<organism evidence="2 3">
    <name type="scientific">Hibiscus sabdariffa</name>
    <name type="common">roselle</name>
    <dbReference type="NCBI Taxonomy" id="183260"/>
    <lineage>
        <taxon>Eukaryota</taxon>
        <taxon>Viridiplantae</taxon>
        <taxon>Streptophyta</taxon>
        <taxon>Embryophyta</taxon>
        <taxon>Tracheophyta</taxon>
        <taxon>Spermatophyta</taxon>
        <taxon>Magnoliopsida</taxon>
        <taxon>eudicotyledons</taxon>
        <taxon>Gunneridae</taxon>
        <taxon>Pentapetalae</taxon>
        <taxon>rosids</taxon>
        <taxon>malvids</taxon>
        <taxon>Malvales</taxon>
        <taxon>Malvaceae</taxon>
        <taxon>Malvoideae</taxon>
        <taxon>Hibiscus</taxon>
    </lineage>
</organism>
<dbReference type="Pfam" id="PF23622">
    <property type="entry name" value="LRR_At1g61320_AtMIF1"/>
    <property type="match status" value="1"/>
</dbReference>
<proteinExistence type="predicted"/>
<keyword evidence="3" id="KW-1185">Reference proteome</keyword>
<dbReference type="InterPro" id="IPR055357">
    <property type="entry name" value="LRR_At1g61320_AtMIF1"/>
</dbReference>